<comment type="cofactor">
    <cofactor evidence="1">
        <name>Zn(2+)</name>
        <dbReference type="ChEBI" id="CHEBI:29105"/>
    </cofactor>
</comment>
<protein>
    <submittedName>
        <fullName evidence="8">Zinc protease</fullName>
        <ecNumber evidence="8">3.4.24.-</ecNumber>
    </submittedName>
</protein>
<evidence type="ECO:0000313" key="9">
    <source>
        <dbReference type="Proteomes" id="UP001242480"/>
    </source>
</evidence>
<dbReference type="RefSeq" id="WP_307285474.1">
    <property type="nucleotide sequence ID" value="NZ_JAUSVX010000028.1"/>
</dbReference>
<dbReference type="SUPFAM" id="SSF63411">
    <property type="entry name" value="LuxS/MPP-like metallohydrolase"/>
    <property type="match status" value="2"/>
</dbReference>
<evidence type="ECO:0000256" key="4">
    <source>
        <dbReference type="RuleBase" id="RU004447"/>
    </source>
</evidence>
<dbReference type="Gene3D" id="3.30.830.10">
    <property type="entry name" value="Metalloenzyme, LuxS/M16 peptidase-like"/>
    <property type="match status" value="2"/>
</dbReference>
<evidence type="ECO:0000256" key="1">
    <source>
        <dbReference type="ARBA" id="ARBA00001947"/>
    </source>
</evidence>
<evidence type="ECO:0000259" key="7">
    <source>
        <dbReference type="Pfam" id="PF05193"/>
    </source>
</evidence>
<feature type="domain" description="Peptidase M16 N-terminal" evidence="6">
    <location>
        <begin position="32"/>
        <end position="176"/>
    </location>
</feature>
<dbReference type="PANTHER" id="PTHR11851">
    <property type="entry name" value="METALLOPROTEASE"/>
    <property type="match status" value="1"/>
</dbReference>
<dbReference type="EMBL" id="JAUSVX010000028">
    <property type="protein sequence ID" value="MDQ0474961.1"/>
    <property type="molecule type" value="Genomic_DNA"/>
</dbReference>
<dbReference type="PROSITE" id="PS00143">
    <property type="entry name" value="INSULINASE"/>
    <property type="match status" value="1"/>
</dbReference>
<keyword evidence="9" id="KW-1185">Reference proteome</keyword>
<dbReference type="InterPro" id="IPR011765">
    <property type="entry name" value="Pept_M16_N"/>
</dbReference>
<feature type="domain" description="Peptidase M16 C-terminal" evidence="7">
    <location>
        <begin position="184"/>
        <end position="367"/>
    </location>
</feature>
<proteinExistence type="inferred from homology"/>
<accession>A0ABU0JN82</accession>
<dbReference type="InterPro" id="IPR011249">
    <property type="entry name" value="Metalloenz_LuxS/M16"/>
</dbReference>
<feature type="region of interest" description="Disordered" evidence="5">
    <location>
        <begin position="226"/>
        <end position="248"/>
    </location>
</feature>
<organism evidence="8 9">
    <name type="scientific">Labrys wisconsinensis</name>
    <dbReference type="NCBI Taxonomy" id="425677"/>
    <lineage>
        <taxon>Bacteria</taxon>
        <taxon>Pseudomonadati</taxon>
        <taxon>Pseudomonadota</taxon>
        <taxon>Alphaproteobacteria</taxon>
        <taxon>Hyphomicrobiales</taxon>
        <taxon>Xanthobacteraceae</taxon>
        <taxon>Labrys</taxon>
    </lineage>
</organism>
<comment type="caution">
    <text evidence="8">The sequence shown here is derived from an EMBL/GenBank/DDBJ whole genome shotgun (WGS) entry which is preliminary data.</text>
</comment>
<dbReference type="EC" id="3.4.24.-" evidence="8"/>
<dbReference type="Proteomes" id="UP001242480">
    <property type="component" value="Unassembled WGS sequence"/>
</dbReference>
<keyword evidence="3" id="KW-0482">Metalloprotease</keyword>
<dbReference type="PANTHER" id="PTHR11851:SF49">
    <property type="entry name" value="MITOCHONDRIAL-PROCESSING PEPTIDASE SUBUNIT ALPHA"/>
    <property type="match status" value="1"/>
</dbReference>
<name>A0ABU0JN82_9HYPH</name>
<comment type="similarity">
    <text evidence="2 4">Belongs to the peptidase M16 family.</text>
</comment>
<keyword evidence="8" id="KW-0645">Protease</keyword>
<gene>
    <name evidence="8" type="ORF">QO011_008003</name>
</gene>
<dbReference type="InterPro" id="IPR050361">
    <property type="entry name" value="MPP/UQCRC_Complex"/>
</dbReference>
<dbReference type="InterPro" id="IPR001431">
    <property type="entry name" value="Pept_M16_Zn_BS"/>
</dbReference>
<dbReference type="Pfam" id="PF00675">
    <property type="entry name" value="Peptidase_M16"/>
    <property type="match status" value="1"/>
</dbReference>
<dbReference type="Pfam" id="PF05193">
    <property type="entry name" value="Peptidase_M16_C"/>
    <property type="match status" value="1"/>
</dbReference>
<evidence type="ECO:0000259" key="6">
    <source>
        <dbReference type="Pfam" id="PF00675"/>
    </source>
</evidence>
<evidence type="ECO:0000313" key="8">
    <source>
        <dbReference type="EMBL" id="MDQ0474961.1"/>
    </source>
</evidence>
<dbReference type="GO" id="GO:0008233">
    <property type="term" value="F:peptidase activity"/>
    <property type="evidence" value="ECO:0007669"/>
    <property type="project" value="UniProtKB-KW"/>
</dbReference>
<dbReference type="InterPro" id="IPR007863">
    <property type="entry name" value="Peptidase_M16_C"/>
</dbReference>
<keyword evidence="8" id="KW-0378">Hydrolase</keyword>
<evidence type="ECO:0000256" key="5">
    <source>
        <dbReference type="SAM" id="MobiDB-lite"/>
    </source>
</evidence>
<dbReference type="GO" id="GO:0006508">
    <property type="term" value="P:proteolysis"/>
    <property type="evidence" value="ECO:0007669"/>
    <property type="project" value="UniProtKB-KW"/>
</dbReference>
<sequence>MLSSLIPGLDAASAATGPEIAHFTLANGLDVVVIPDRRAPVVTHMVWYRVGGADEPMGKSGIAHFLEHLMFKGTEKQPGGFSREVARLGGQENAFTSYDYTAYFQRVARPHLGTMMGFEADRMAGLALSDAVVDPERSVVLEERKMRVDNDPDSQLGEEVAATLFTHHPYGTPIIGWEEEIKGLTRQDAVAFHDRFYTPNNAILVVAGDVTAEEVRALAEDSYGRLARRAEPPPRLRPQEPPQRADRRVSLADPRVEQPMLQRHWRVPSYRTANDGEAHALDLLAQVLGGGSVSRLYRALVAEQKITASAAAWYGGTAVDESRFAVWAAPLPGVSFATVEAAISAVIAELAEKGIGEAELDRAKTRLVAEAIYARDSQSSLARYFGSTLAVGGTVADLQAWPARIAAITPDAVREAARRHLAEARSVVGLLEGAD</sequence>
<evidence type="ECO:0000256" key="2">
    <source>
        <dbReference type="ARBA" id="ARBA00007261"/>
    </source>
</evidence>
<evidence type="ECO:0000256" key="3">
    <source>
        <dbReference type="ARBA" id="ARBA00023049"/>
    </source>
</evidence>
<reference evidence="8 9" key="1">
    <citation type="submission" date="2023-07" db="EMBL/GenBank/DDBJ databases">
        <title>Genomic Encyclopedia of Type Strains, Phase IV (KMG-IV): sequencing the most valuable type-strain genomes for metagenomic binning, comparative biology and taxonomic classification.</title>
        <authorList>
            <person name="Goeker M."/>
        </authorList>
    </citation>
    <scope>NUCLEOTIDE SEQUENCE [LARGE SCALE GENOMIC DNA]</scope>
    <source>
        <strain evidence="8 9">DSM 19619</strain>
    </source>
</reference>